<dbReference type="Proteomes" id="UP001500620">
    <property type="component" value="Unassembled WGS sequence"/>
</dbReference>
<feature type="transmembrane region" description="Helical" evidence="1">
    <location>
        <begin position="7"/>
        <end position="25"/>
    </location>
</feature>
<evidence type="ECO:0000313" key="2">
    <source>
        <dbReference type="EMBL" id="GAA4246997.1"/>
    </source>
</evidence>
<keyword evidence="1" id="KW-1133">Transmembrane helix</keyword>
<dbReference type="RefSeq" id="WP_345123869.1">
    <property type="nucleotide sequence ID" value="NZ_BAABAT010000004.1"/>
</dbReference>
<organism evidence="2 3">
    <name type="scientific">Dactylosporangium darangshiense</name>
    <dbReference type="NCBI Taxonomy" id="579108"/>
    <lineage>
        <taxon>Bacteria</taxon>
        <taxon>Bacillati</taxon>
        <taxon>Actinomycetota</taxon>
        <taxon>Actinomycetes</taxon>
        <taxon>Micromonosporales</taxon>
        <taxon>Micromonosporaceae</taxon>
        <taxon>Dactylosporangium</taxon>
    </lineage>
</organism>
<feature type="transmembrane region" description="Helical" evidence="1">
    <location>
        <begin position="62"/>
        <end position="79"/>
    </location>
</feature>
<protein>
    <recommendedName>
        <fullName evidence="4">Integral membrane protein</fullName>
    </recommendedName>
</protein>
<gene>
    <name evidence="2" type="ORF">GCM10022255_021110</name>
</gene>
<sequence>MRTPRILAAGYFGLSLLTLAVIIVLRHHAAVVNEAVWVRGSIVVGSAALTNVFALRGDVRRLRIVSIVMTIAIAVIVAVPGPFPLWLKLEQVVCGLLLLGVILTLPRGARRLRTSPSGEQETSR</sequence>
<feature type="transmembrane region" description="Helical" evidence="1">
    <location>
        <begin position="85"/>
        <end position="105"/>
    </location>
</feature>
<dbReference type="EMBL" id="BAABAT010000004">
    <property type="protein sequence ID" value="GAA4246997.1"/>
    <property type="molecule type" value="Genomic_DNA"/>
</dbReference>
<evidence type="ECO:0008006" key="4">
    <source>
        <dbReference type="Google" id="ProtNLM"/>
    </source>
</evidence>
<proteinExistence type="predicted"/>
<keyword evidence="3" id="KW-1185">Reference proteome</keyword>
<keyword evidence="1" id="KW-0812">Transmembrane</keyword>
<feature type="transmembrane region" description="Helical" evidence="1">
    <location>
        <begin position="37"/>
        <end position="55"/>
    </location>
</feature>
<evidence type="ECO:0000256" key="1">
    <source>
        <dbReference type="SAM" id="Phobius"/>
    </source>
</evidence>
<evidence type="ECO:0000313" key="3">
    <source>
        <dbReference type="Proteomes" id="UP001500620"/>
    </source>
</evidence>
<accession>A0ABP8D430</accession>
<reference evidence="3" key="1">
    <citation type="journal article" date="2019" name="Int. J. Syst. Evol. Microbiol.">
        <title>The Global Catalogue of Microorganisms (GCM) 10K type strain sequencing project: providing services to taxonomists for standard genome sequencing and annotation.</title>
        <authorList>
            <consortium name="The Broad Institute Genomics Platform"/>
            <consortium name="The Broad Institute Genome Sequencing Center for Infectious Disease"/>
            <person name="Wu L."/>
            <person name="Ma J."/>
        </authorList>
    </citation>
    <scope>NUCLEOTIDE SEQUENCE [LARGE SCALE GENOMIC DNA]</scope>
    <source>
        <strain evidence="3">JCM 17441</strain>
    </source>
</reference>
<name>A0ABP8D430_9ACTN</name>
<keyword evidence="1" id="KW-0472">Membrane</keyword>
<comment type="caution">
    <text evidence="2">The sequence shown here is derived from an EMBL/GenBank/DDBJ whole genome shotgun (WGS) entry which is preliminary data.</text>
</comment>